<dbReference type="InterPro" id="IPR009091">
    <property type="entry name" value="RCC1/BLIP-II"/>
</dbReference>
<dbReference type="PANTHER" id="PTHR22870">
    <property type="entry name" value="REGULATOR OF CHROMOSOME CONDENSATION"/>
    <property type="match status" value="1"/>
</dbReference>
<dbReference type="InterPro" id="IPR000408">
    <property type="entry name" value="Reg_chr_condens"/>
</dbReference>
<feature type="non-terminal residue" evidence="4">
    <location>
        <position position="640"/>
    </location>
</feature>
<dbReference type="Gene3D" id="2.130.10.30">
    <property type="entry name" value="Regulator of chromosome condensation 1/beta-lactamase-inhibitor protein II"/>
    <property type="match status" value="2"/>
</dbReference>
<sequence>FGSSRGSSRDPALEDVLARDSTTILSATFDVQGEGLRLQPPVETRTRVLVYGAPFADLVVDGNTDDGRNRGAGYHGRYHPRGPSSGIHSERPSSRDGHHRVGERSTGKLHSALVSAPVVLEGRVFGNRRIDEVSVGAGHALLRCSQGRVYAFGRNEYGQCGVGNFREVVQEVTPVCIGPSEELVASCLATGAFHTTRGGHVSTPSRLDAFDTTTAYAAGCIAARGRTSYALLTRKEEAVSLSTSSRKEFKWGGLVTELSGAVTTDVLSLAVCLRRHGRLLCREEVGLDIGSCQVGGADISGTYFPTGAYFNHRPVLLRRALHFVDPPTYLYFADQHDGQAWVITTVAPGSAPGQGAVSLVVSSTPLSSPLGLCVRGGTALQGSAVGGVGLALAGLLIYLRRDDSAIHGFDGSYVRSDSLTFPEGLVVYTHTDRSNTTLRPSVEQGRWELHRGSRLLACSNDVFNSAAPWSVVGGIGLWYTPTGDVLRLEVIALPGSVASCHHDDHATVESADGISVEVERVVRCCSLYHWGISALGQIIPRPKLLCEFPSDTEISSVAAGAHFGLAVDRTGVVYGWGDSTYGELPSSKSAVAVQDGSVRKIEALEGFKGRQVACGDRHALVVTEGGGILAFGDNRAGQCG</sequence>
<evidence type="ECO:0000313" key="4">
    <source>
        <dbReference type="EMBL" id="KAF4745818.1"/>
    </source>
</evidence>
<evidence type="ECO:0000313" key="5">
    <source>
        <dbReference type="Proteomes" id="UP000574390"/>
    </source>
</evidence>
<protein>
    <submittedName>
        <fullName evidence="4">Uncharacterized protein</fullName>
    </submittedName>
</protein>
<keyword evidence="1" id="KW-0677">Repeat</keyword>
<feature type="region of interest" description="Disordered" evidence="3">
    <location>
        <begin position="62"/>
        <end position="107"/>
    </location>
</feature>
<dbReference type="Pfam" id="PF13540">
    <property type="entry name" value="RCC1_2"/>
    <property type="match status" value="3"/>
</dbReference>
<comment type="caution">
    <text evidence="4">The sequence shown here is derived from an EMBL/GenBank/DDBJ whole genome shotgun (WGS) entry which is preliminary data.</text>
</comment>
<evidence type="ECO:0000256" key="1">
    <source>
        <dbReference type="ARBA" id="ARBA00022737"/>
    </source>
</evidence>
<gene>
    <name evidence="4" type="ORF">FOZ62_031866</name>
</gene>
<evidence type="ECO:0000256" key="2">
    <source>
        <dbReference type="PROSITE-ProRule" id="PRU00235"/>
    </source>
</evidence>
<dbReference type="PANTHER" id="PTHR22870:SF408">
    <property type="entry name" value="OS09G0560450 PROTEIN"/>
    <property type="match status" value="1"/>
</dbReference>
<dbReference type="AlphaFoldDB" id="A0A7J6TKQ3"/>
<organism evidence="4 5">
    <name type="scientific">Perkinsus olseni</name>
    <name type="common">Perkinsus atlanticus</name>
    <dbReference type="NCBI Taxonomy" id="32597"/>
    <lineage>
        <taxon>Eukaryota</taxon>
        <taxon>Sar</taxon>
        <taxon>Alveolata</taxon>
        <taxon>Perkinsozoa</taxon>
        <taxon>Perkinsea</taxon>
        <taxon>Perkinsida</taxon>
        <taxon>Perkinsidae</taxon>
        <taxon>Perkinsus</taxon>
    </lineage>
</organism>
<dbReference type="SUPFAM" id="SSF50985">
    <property type="entry name" value="RCC1/BLIP-II"/>
    <property type="match status" value="2"/>
</dbReference>
<reference evidence="4 5" key="1">
    <citation type="submission" date="2020-04" db="EMBL/GenBank/DDBJ databases">
        <title>Perkinsus olseni comparative genomics.</title>
        <authorList>
            <person name="Bogema D.R."/>
        </authorList>
    </citation>
    <scope>NUCLEOTIDE SEQUENCE [LARGE SCALE GENOMIC DNA]</scope>
    <source>
        <strain evidence="4">ATCC PRA-205</strain>
    </source>
</reference>
<dbReference type="InterPro" id="IPR051210">
    <property type="entry name" value="Ub_ligase/GEF_domain"/>
</dbReference>
<dbReference type="Proteomes" id="UP000574390">
    <property type="component" value="Unassembled WGS sequence"/>
</dbReference>
<feature type="non-terminal residue" evidence="4">
    <location>
        <position position="1"/>
    </location>
</feature>
<dbReference type="PROSITE" id="PS00626">
    <property type="entry name" value="RCC1_2"/>
    <property type="match status" value="1"/>
</dbReference>
<evidence type="ECO:0000256" key="3">
    <source>
        <dbReference type="SAM" id="MobiDB-lite"/>
    </source>
</evidence>
<dbReference type="PROSITE" id="PS50012">
    <property type="entry name" value="RCC1_3"/>
    <property type="match status" value="2"/>
</dbReference>
<name>A0A7J6TKQ3_PEROL</name>
<proteinExistence type="predicted"/>
<feature type="compositionally biased region" description="Basic and acidic residues" evidence="3">
    <location>
        <begin position="88"/>
        <end position="106"/>
    </location>
</feature>
<dbReference type="EMBL" id="JABANM010006507">
    <property type="protein sequence ID" value="KAF4745818.1"/>
    <property type="molecule type" value="Genomic_DNA"/>
</dbReference>
<feature type="repeat" description="RCC1" evidence="2">
    <location>
        <begin position="147"/>
        <end position="201"/>
    </location>
</feature>
<accession>A0A7J6TKQ3</accession>
<feature type="repeat" description="RCC1" evidence="2">
    <location>
        <begin position="571"/>
        <end position="625"/>
    </location>
</feature>